<evidence type="ECO:0000313" key="3">
    <source>
        <dbReference type="Proteomes" id="UP000184509"/>
    </source>
</evidence>
<dbReference type="AlphaFoldDB" id="A0A1M4XKA3"/>
<protein>
    <submittedName>
        <fullName evidence="2">Thioredoxin-like</fullName>
    </submittedName>
</protein>
<gene>
    <name evidence="2" type="ORF">SAMN05444405_10454</name>
</gene>
<feature type="domain" description="DUF5106" evidence="1">
    <location>
        <begin position="19"/>
        <end position="170"/>
    </location>
</feature>
<dbReference type="Proteomes" id="UP000184509">
    <property type="component" value="Unassembled WGS sequence"/>
</dbReference>
<accession>A0A1M4XKA3</accession>
<evidence type="ECO:0000259" key="1">
    <source>
        <dbReference type="Pfam" id="PF17127"/>
    </source>
</evidence>
<dbReference type="Pfam" id="PF17127">
    <property type="entry name" value="DUF5106"/>
    <property type="match status" value="1"/>
</dbReference>
<reference evidence="2 3" key="1">
    <citation type="submission" date="2016-11" db="EMBL/GenBank/DDBJ databases">
        <authorList>
            <person name="Jaros S."/>
            <person name="Januszkiewicz K."/>
            <person name="Wedrychowicz H."/>
        </authorList>
    </citation>
    <scope>NUCLEOTIDE SEQUENCE [LARGE SCALE GENOMIC DNA]</scope>
    <source>
        <strain evidence="2 3">DSM 26991</strain>
    </source>
</reference>
<dbReference type="InterPro" id="IPR036249">
    <property type="entry name" value="Thioredoxin-like_sf"/>
</dbReference>
<evidence type="ECO:0000313" key="2">
    <source>
        <dbReference type="EMBL" id="SHE93642.1"/>
    </source>
</evidence>
<dbReference type="RefSeq" id="WP_083547599.1">
    <property type="nucleotide sequence ID" value="NZ_FQTV01000004.1"/>
</dbReference>
<proteinExistence type="predicted"/>
<dbReference type="SUPFAM" id="SSF52833">
    <property type="entry name" value="Thioredoxin-like"/>
    <property type="match status" value="1"/>
</dbReference>
<dbReference type="STRING" id="1297750.SAMN05444405_10454"/>
<dbReference type="InterPro" id="IPR033395">
    <property type="entry name" value="DUF5106"/>
</dbReference>
<organism evidence="2 3">
    <name type="scientific">Bacteroides luti</name>
    <dbReference type="NCBI Taxonomy" id="1297750"/>
    <lineage>
        <taxon>Bacteria</taxon>
        <taxon>Pseudomonadati</taxon>
        <taxon>Bacteroidota</taxon>
        <taxon>Bacteroidia</taxon>
        <taxon>Bacteroidales</taxon>
        <taxon>Bacteroidaceae</taxon>
        <taxon>Bacteroides</taxon>
    </lineage>
</organism>
<dbReference type="OrthoDB" id="9805634at2"/>
<name>A0A1M4XKA3_9BACE</name>
<keyword evidence="3" id="KW-1185">Reference proteome</keyword>
<dbReference type="EMBL" id="FQTV01000004">
    <property type="protein sequence ID" value="SHE93642.1"/>
    <property type="molecule type" value="Genomic_DNA"/>
</dbReference>
<dbReference type="PROSITE" id="PS51257">
    <property type="entry name" value="PROKAR_LIPOPROTEIN"/>
    <property type="match status" value="1"/>
</dbReference>
<dbReference type="Gene3D" id="3.40.30.10">
    <property type="entry name" value="Glutaredoxin"/>
    <property type="match status" value="1"/>
</dbReference>
<sequence length="311" mass="36237">MKTHILLLYIICSVLTIGCKETKKRESQGVQMEKQTFRLPEIPNTLTTPQRRAKYLVEHYWDHFAFTDTSQIQSLDSIEPILADFLGVLPHTSYPIACSGIKKLMCKAESNTSIYSFLSKLAEKYLYESHSPIYNEELYLPFLESIVASKKVDDTYKLTYRYQLSMVRKNRPDSIATNFVYTLASGKSSTLAGLSSEYTLLFFNNPDCELCEEIREQIIASPVLSSLQNQKKNNKLIILSVYTEDEFGSWRKQLWKYPSNWICGYDKKQKIRNSELYDLRVIPSIYLLNREKRVLLKNPSFAVLENYFEKR</sequence>